<feature type="compositionally biased region" description="Basic and acidic residues" evidence="1">
    <location>
        <begin position="40"/>
        <end position="52"/>
    </location>
</feature>
<evidence type="ECO:0000256" key="1">
    <source>
        <dbReference type="SAM" id="MobiDB-lite"/>
    </source>
</evidence>
<accession>A0A1H9UX72</accession>
<feature type="compositionally biased region" description="Low complexity" evidence="1">
    <location>
        <begin position="86"/>
        <end position="119"/>
    </location>
</feature>
<organism evidence="3 4">
    <name type="scientific">Streptomyces qinglanensis</name>
    <dbReference type="NCBI Taxonomy" id="943816"/>
    <lineage>
        <taxon>Bacteria</taxon>
        <taxon>Bacillati</taxon>
        <taxon>Actinomycetota</taxon>
        <taxon>Actinomycetes</taxon>
        <taxon>Kitasatosporales</taxon>
        <taxon>Streptomycetaceae</taxon>
        <taxon>Streptomyces</taxon>
    </lineage>
</organism>
<evidence type="ECO:0000313" key="4">
    <source>
        <dbReference type="Proteomes" id="UP000182841"/>
    </source>
</evidence>
<dbReference type="RefSeq" id="WP_075001779.1">
    <property type="nucleotide sequence ID" value="NZ_FOGO01000009.1"/>
</dbReference>
<feature type="transmembrane region" description="Helical" evidence="2">
    <location>
        <begin position="59"/>
        <end position="75"/>
    </location>
</feature>
<dbReference type="EMBL" id="FOGO01000009">
    <property type="protein sequence ID" value="SES13928.1"/>
    <property type="molecule type" value="Genomic_DNA"/>
</dbReference>
<dbReference type="AlphaFoldDB" id="A0A1H9UX72"/>
<reference evidence="4" key="1">
    <citation type="submission" date="2016-10" db="EMBL/GenBank/DDBJ databases">
        <authorList>
            <person name="Varghese N."/>
            <person name="Submissions S."/>
        </authorList>
    </citation>
    <scope>NUCLEOTIDE SEQUENCE [LARGE SCALE GENOMIC DNA]</scope>
    <source>
        <strain evidence="4">CGMCC 4.6825</strain>
    </source>
</reference>
<feature type="region of interest" description="Disordered" evidence="1">
    <location>
        <begin position="74"/>
        <end position="150"/>
    </location>
</feature>
<proteinExistence type="predicted"/>
<dbReference type="Proteomes" id="UP000182841">
    <property type="component" value="Unassembled WGS sequence"/>
</dbReference>
<sequence length="311" mass="32082">MRNRGLRQRSRPRTADGPAAPEYGGHSPEHDSPEPGDDEAAGHEAYEAAERARRGRRRLLVAAALFATLILPRVVSPPGSADGTEAARPAPGSATAPATPHPGAGSSSSPAPAPTSTGPAHEDAPRPTRSPAPGRPGPAAGPGSGDGEAAFRSVHAGQCLTVHGNGSGWNRPAPTEATRIGCGDDRAFTRVTAVRRAPADGTSAPGCPTGNGRATWTHGATTLCLTRQFRTGQCLLAEADDGQVRAALMSAPACSAAPPSGPGRYNRLLRVTGVRDDTAPCRENDPAAHSRYWRWRIDGGDRTLCTADATE</sequence>
<keyword evidence="2" id="KW-0812">Transmembrane</keyword>
<feature type="compositionally biased region" description="Basic residues" evidence="1">
    <location>
        <begin position="1"/>
        <end position="12"/>
    </location>
</feature>
<feature type="region of interest" description="Disordered" evidence="1">
    <location>
        <begin position="1"/>
        <end position="52"/>
    </location>
</feature>
<evidence type="ECO:0000313" key="3">
    <source>
        <dbReference type="EMBL" id="SES13928.1"/>
    </source>
</evidence>
<keyword evidence="2" id="KW-0472">Membrane</keyword>
<dbReference type="OrthoDB" id="4334759at2"/>
<gene>
    <name evidence="3" type="ORF">SAMN05421870_109240</name>
</gene>
<evidence type="ECO:0000256" key="2">
    <source>
        <dbReference type="SAM" id="Phobius"/>
    </source>
</evidence>
<name>A0A1H9UX72_9ACTN</name>
<keyword evidence="2" id="KW-1133">Transmembrane helix</keyword>
<protein>
    <submittedName>
        <fullName evidence="3">Uncharacterized protein</fullName>
    </submittedName>
</protein>
<keyword evidence="4" id="KW-1185">Reference proteome</keyword>